<sequence>MSKLSTSRGQSIGPPPLCGAGGSGFESQCSHYREQPLRVLMVNRALAVERGPCRARERMCCAPSRASKSPARRRALPEDERELRRSRLCRVTCPRPLLSTSVAVVAATIVRSRLLPTFLKVLLLRFMQTKLNRYGFCRHLAKNGASCGSRQREITVSDMPKICCRAALLSFNYRPFRDGLHTSEHEGTRVPRRQPSSLYVRCRRGRWTHVVLAPVGRQAQSPPATEAGQLGGPTHATPLLAAAIQFASSARLYLHLRSFHTCFFTASPANRSASRLSDTPAQNNTTRCSPLALLFRNNTQGATVAERLACPPLTRVDPGSIPGRATLDPRMWESCRTMPLVGGSSRESPVSPSPSFRRRSALASITRIGSQDISLKSRPNLFLIDSLFTRRLKDCFPYFQTMPANGESQFRFGKCYVRPPTSGVIGSSVMQRTWPFTTSTSRSPAAEPYEKFVQAEPPFSSGTSSSSKQQQRPLRQRNRDLSKHSCMTPLTLTYVQRQHRASGARYQKDTYLHRWNTKTAMLLDVLDLLVTSTLKSQRKTPKYRVLNYDRDNGSCNRPANRQFCISALRASVASRNILATRERVRRNNGRKQQRSEAVVLFRSQSARPHSTIIQVSGRMGSYIRSCKCQTVSPNFVIIGFSGSPPTMVANLKTHSRQKGNAGIRMCLMCTDVCISELGRSFDPDPLRKKINTVAVAAAAAAAAADSTVDVLTCEKTSAVPCQHMD</sequence>
<evidence type="ECO:0000313" key="3">
    <source>
        <dbReference type="Proteomes" id="UP001159363"/>
    </source>
</evidence>
<dbReference type="EMBL" id="JARBHB010000002">
    <property type="protein sequence ID" value="KAJ8892042.1"/>
    <property type="molecule type" value="Genomic_DNA"/>
</dbReference>
<evidence type="ECO:0000313" key="2">
    <source>
        <dbReference type="EMBL" id="KAJ8892042.1"/>
    </source>
</evidence>
<feature type="region of interest" description="Disordered" evidence="1">
    <location>
        <begin position="456"/>
        <end position="482"/>
    </location>
</feature>
<accession>A0ABQ9I6B6</accession>
<organism evidence="2 3">
    <name type="scientific">Dryococelus australis</name>
    <dbReference type="NCBI Taxonomy" id="614101"/>
    <lineage>
        <taxon>Eukaryota</taxon>
        <taxon>Metazoa</taxon>
        <taxon>Ecdysozoa</taxon>
        <taxon>Arthropoda</taxon>
        <taxon>Hexapoda</taxon>
        <taxon>Insecta</taxon>
        <taxon>Pterygota</taxon>
        <taxon>Neoptera</taxon>
        <taxon>Polyneoptera</taxon>
        <taxon>Phasmatodea</taxon>
        <taxon>Verophasmatodea</taxon>
        <taxon>Anareolatae</taxon>
        <taxon>Phasmatidae</taxon>
        <taxon>Eurycanthinae</taxon>
        <taxon>Dryococelus</taxon>
    </lineage>
</organism>
<comment type="caution">
    <text evidence="2">The sequence shown here is derived from an EMBL/GenBank/DDBJ whole genome shotgun (WGS) entry which is preliminary data.</text>
</comment>
<reference evidence="2 3" key="1">
    <citation type="submission" date="2023-02" db="EMBL/GenBank/DDBJ databases">
        <title>LHISI_Scaffold_Assembly.</title>
        <authorList>
            <person name="Stuart O.P."/>
            <person name="Cleave R."/>
            <person name="Magrath M.J.L."/>
            <person name="Mikheyev A.S."/>
        </authorList>
    </citation>
    <scope>NUCLEOTIDE SEQUENCE [LARGE SCALE GENOMIC DNA]</scope>
    <source>
        <strain evidence="2">Daus_M_001</strain>
        <tissue evidence="2">Leg muscle</tissue>
    </source>
</reference>
<proteinExistence type="predicted"/>
<gene>
    <name evidence="2" type="ORF">PR048_004609</name>
</gene>
<name>A0ABQ9I6B6_9NEOP</name>
<evidence type="ECO:0000256" key="1">
    <source>
        <dbReference type="SAM" id="MobiDB-lite"/>
    </source>
</evidence>
<keyword evidence="3" id="KW-1185">Reference proteome</keyword>
<dbReference type="Proteomes" id="UP001159363">
    <property type="component" value="Chromosome 2"/>
</dbReference>
<protein>
    <submittedName>
        <fullName evidence="2">Uncharacterized protein</fullName>
    </submittedName>
</protein>